<dbReference type="Proteomes" id="UP000783686">
    <property type="component" value="Unassembled WGS sequence"/>
</dbReference>
<dbReference type="FunFam" id="3.40.50.720:FF:000084">
    <property type="entry name" value="Short-chain dehydrogenase reductase"/>
    <property type="match status" value="1"/>
</dbReference>
<dbReference type="EMBL" id="CAJFCW020000003">
    <property type="protein sequence ID" value="CAG9107129.1"/>
    <property type="molecule type" value="Genomic_DNA"/>
</dbReference>
<keyword evidence="2" id="KW-1185">Reference proteome</keyword>
<dbReference type="EMBL" id="CAJFDH010000003">
    <property type="protein sequence ID" value="CAD5217113.1"/>
    <property type="molecule type" value="Genomic_DNA"/>
</dbReference>
<evidence type="ECO:0000313" key="2">
    <source>
        <dbReference type="Proteomes" id="UP000614601"/>
    </source>
</evidence>
<name>A0A811KLM3_9BILA</name>
<proteinExistence type="predicted"/>
<accession>A0A811KLM3</accession>
<reference evidence="1" key="1">
    <citation type="submission" date="2020-09" db="EMBL/GenBank/DDBJ databases">
        <authorList>
            <person name="Kikuchi T."/>
        </authorList>
    </citation>
    <scope>NUCLEOTIDE SEQUENCE</scope>
    <source>
        <strain evidence="1">SH1</strain>
    </source>
</reference>
<dbReference type="InterPro" id="IPR036291">
    <property type="entry name" value="NAD(P)-bd_dom_sf"/>
</dbReference>
<dbReference type="InterPro" id="IPR002347">
    <property type="entry name" value="SDR_fam"/>
</dbReference>
<dbReference type="PANTHER" id="PTHR43975:SF2">
    <property type="entry name" value="EG:BACR7A4.14 PROTEIN-RELATED"/>
    <property type="match status" value="1"/>
</dbReference>
<sequence>MCSLGRFHGKTVIVTGSSSGIGQAIALAFGKEGANIVVHGQREEKIKETLDQLQSYGVNSDRYLVVKGPIQEDDTQDRLISETLNKFGQIDVLVNNAGIAHHPDEKDANSVKSLDYIYQVNFRSIYILTPKIIPHLSKTKGNIINISSVGSERVSTAALPYTVIKAALDHYSKGAALQYAKDGVRVNIVAPGFIPTDFRVRHGMSTDQYQETYHRVCDNLVPMKRLGEADEIAQTVLFLASPEASYTTGAYINVDGGFLAGVPIETWFKK</sequence>
<dbReference type="Pfam" id="PF13561">
    <property type="entry name" value="adh_short_C2"/>
    <property type="match status" value="1"/>
</dbReference>
<dbReference type="OrthoDB" id="47007at2759"/>
<dbReference type="AlphaFoldDB" id="A0A811KLM3"/>
<dbReference type="Gene3D" id="3.40.50.720">
    <property type="entry name" value="NAD(P)-binding Rossmann-like Domain"/>
    <property type="match status" value="1"/>
</dbReference>
<dbReference type="PANTHER" id="PTHR43975">
    <property type="entry name" value="ZGC:101858"/>
    <property type="match status" value="1"/>
</dbReference>
<dbReference type="PRINTS" id="PR00081">
    <property type="entry name" value="GDHRDH"/>
</dbReference>
<dbReference type="Proteomes" id="UP000614601">
    <property type="component" value="Unassembled WGS sequence"/>
</dbReference>
<evidence type="ECO:0000313" key="1">
    <source>
        <dbReference type="EMBL" id="CAD5217113.1"/>
    </source>
</evidence>
<gene>
    <name evidence="1" type="ORF">BOKJ2_LOCUS6925</name>
</gene>
<organism evidence="1 2">
    <name type="scientific">Bursaphelenchus okinawaensis</name>
    <dbReference type="NCBI Taxonomy" id="465554"/>
    <lineage>
        <taxon>Eukaryota</taxon>
        <taxon>Metazoa</taxon>
        <taxon>Ecdysozoa</taxon>
        <taxon>Nematoda</taxon>
        <taxon>Chromadorea</taxon>
        <taxon>Rhabditida</taxon>
        <taxon>Tylenchina</taxon>
        <taxon>Tylenchomorpha</taxon>
        <taxon>Aphelenchoidea</taxon>
        <taxon>Aphelenchoididae</taxon>
        <taxon>Bursaphelenchus</taxon>
    </lineage>
</organism>
<protein>
    <submittedName>
        <fullName evidence="1">Uncharacterized protein</fullName>
    </submittedName>
</protein>
<dbReference type="PRINTS" id="PR00080">
    <property type="entry name" value="SDRFAMILY"/>
</dbReference>
<dbReference type="SUPFAM" id="SSF51735">
    <property type="entry name" value="NAD(P)-binding Rossmann-fold domains"/>
    <property type="match status" value="1"/>
</dbReference>
<comment type="caution">
    <text evidence="1">The sequence shown here is derived from an EMBL/GenBank/DDBJ whole genome shotgun (WGS) entry which is preliminary data.</text>
</comment>